<sequence length="53" mass="5690">MRGAAGAPRLTMPVMPPNAPVRALEGSDPMSKRGNKRRARKGKKANHGKRPNA</sequence>
<reference evidence="2 3" key="1">
    <citation type="submission" date="2016-09" db="EMBL/GenBank/DDBJ databases">
        <title>Streptomyces rubrolavendulae MJM4426 Genome sequencing and assembly.</title>
        <authorList>
            <person name="Kim J.-G."/>
        </authorList>
    </citation>
    <scope>NUCLEOTIDE SEQUENCE [LARGE SCALE GENOMIC DNA]</scope>
    <source>
        <strain evidence="2 3">MJM4426</strain>
    </source>
</reference>
<organism evidence="2 3">
    <name type="scientific">Streptomyces rubrolavendulae</name>
    <dbReference type="NCBI Taxonomy" id="285473"/>
    <lineage>
        <taxon>Bacteria</taxon>
        <taxon>Bacillati</taxon>
        <taxon>Actinomycetota</taxon>
        <taxon>Actinomycetes</taxon>
        <taxon>Kitasatosporales</taxon>
        <taxon>Streptomycetaceae</taxon>
        <taxon>Streptomyces</taxon>
    </lineage>
</organism>
<dbReference type="Pfam" id="PF26427">
    <property type="entry name" value="HR_L37"/>
    <property type="match status" value="1"/>
</dbReference>
<dbReference type="AlphaFoldDB" id="A0A1D8FZP2"/>
<evidence type="ECO:0000313" key="2">
    <source>
        <dbReference type="EMBL" id="AOT58674.1"/>
    </source>
</evidence>
<keyword evidence="3" id="KW-1185">Reference proteome</keyword>
<dbReference type="Proteomes" id="UP000095349">
    <property type="component" value="Chromosome"/>
</dbReference>
<proteinExistence type="predicted"/>
<dbReference type="NCBIfam" id="NF047428">
    <property type="entry name" value="ribo_Myco_bL37"/>
    <property type="match status" value="1"/>
</dbReference>
<dbReference type="KEGG" id="srn:A4G23_01489"/>
<evidence type="ECO:0000313" key="3">
    <source>
        <dbReference type="Proteomes" id="UP000095349"/>
    </source>
</evidence>
<dbReference type="InterPro" id="IPR058090">
    <property type="entry name" value="bL37_actino"/>
</dbReference>
<name>A0A1D8FZP2_9ACTN</name>
<evidence type="ECO:0000256" key="1">
    <source>
        <dbReference type="SAM" id="MobiDB-lite"/>
    </source>
</evidence>
<feature type="region of interest" description="Disordered" evidence="1">
    <location>
        <begin position="1"/>
        <end position="53"/>
    </location>
</feature>
<gene>
    <name evidence="2" type="ORF">A4G23_01489</name>
</gene>
<feature type="compositionally biased region" description="Basic residues" evidence="1">
    <location>
        <begin position="33"/>
        <end position="53"/>
    </location>
</feature>
<dbReference type="EMBL" id="CP017316">
    <property type="protein sequence ID" value="AOT58674.1"/>
    <property type="molecule type" value="Genomic_DNA"/>
</dbReference>
<protein>
    <submittedName>
        <fullName evidence="2">Uncharacterized protein</fullName>
    </submittedName>
</protein>
<dbReference type="PATRIC" id="fig|285473.5.peg.1547"/>
<accession>A0A1D8FZP2</accession>